<keyword evidence="2" id="KW-1185">Reference proteome</keyword>
<gene>
    <name evidence="1" type="ORF">DPMN_038952</name>
</gene>
<reference evidence="1" key="1">
    <citation type="journal article" date="2019" name="bioRxiv">
        <title>The Genome of the Zebra Mussel, Dreissena polymorpha: A Resource for Invasive Species Research.</title>
        <authorList>
            <person name="McCartney M.A."/>
            <person name="Auch B."/>
            <person name="Kono T."/>
            <person name="Mallez S."/>
            <person name="Zhang Y."/>
            <person name="Obille A."/>
            <person name="Becker A."/>
            <person name="Abrahante J.E."/>
            <person name="Garbe J."/>
            <person name="Badalamenti J.P."/>
            <person name="Herman A."/>
            <person name="Mangelson H."/>
            <person name="Liachko I."/>
            <person name="Sullivan S."/>
            <person name="Sone E.D."/>
            <person name="Koren S."/>
            <person name="Silverstein K.A.T."/>
            <person name="Beckman K.B."/>
            <person name="Gohl D.M."/>
        </authorList>
    </citation>
    <scope>NUCLEOTIDE SEQUENCE</scope>
    <source>
        <strain evidence="1">Duluth1</strain>
        <tissue evidence="1">Whole animal</tissue>
    </source>
</reference>
<evidence type="ECO:0000313" key="2">
    <source>
        <dbReference type="Proteomes" id="UP000828390"/>
    </source>
</evidence>
<comment type="caution">
    <text evidence="1">The sequence shown here is derived from an EMBL/GenBank/DDBJ whole genome shotgun (WGS) entry which is preliminary data.</text>
</comment>
<dbReference type="Proteomes" id="UP000828390">
    <property type="component" value="Unassembled WGS sequence"/>
</dbReference>
<evidence type="ECO:0000313" key="1">
    <source>
        <dbReference type="EMBL" id="KAH3875678.1"/>
    </source>
</evidence>
<sequence length="64" mass="7669">MYTEEYYIKREQYLIFPNTSHYKKDLNGAAKVYRWLKVESDVMKGSPDKPRFSGKMSLLRLALY</sequence>
<dbReference type="AlphaFoldDB" id="A0A9D4MFM3"/>
<protein>
    <submittedName>
        <fullName evidence="1">Uncharacterized protein</fullName>
    </submittedName>
</protein>
<organism evidence="1 2">
    <name type="scientific">Dreissena polymorpha</name>
    <name type="common">Zebra mussel</name>
    <name type="synonym">Mytilus polymorpha</name>
    <dbReference type="NCBI Taxonomy" id="45954"/>
    <lineage>
        <taxon>Eukaryota</taxon>
        <taxon>Metazoa</taxon>
        <taxon>Spiralia</taxon>
        <taxon>Lophotrochozoa</taxon>
        <taxon>Mollusca</taxon>
        <taxon>Bivalvia</taxon>
        <taxon>Autobranchia</taxon>
        <taxon>Heteroconchia</taxon>
        <taxon>Euheterodonta</taxon>
        <taxon>Imparidentia</taxon>
        <taxon>Neoheterodontei</taxon>
        <taxon>Myida</taxon>
        <taxon>Dreissenoidea</taxon>
        <taxon>Dreissenidae</taxon>
        <taxon>Dreissena</taxon>
    </lineage>
</organism>
<proteinExistence type="predicted"/>
<reference evidence="1" key="2">
    <citation type="submission" date="2020-11" db="EMBL/GenBank/DDBJ databases">
        <authorList>
            <person name="McCartney M.A."/>
            <person name="Auch B."/>
            <person name="Kono T."/>
            <person name="Mallez S."/>
            <person name="Becker A."/>
            <person name="Gohl D.M."/>
            <person name="Silverstein K.A.T."/>
            <person name="Koren S."/>
            <person name="Bechman K.B."/>
            <person name="Herman A."/>
            <person name="Abrahante J.E."/>
            <person name="Garbe J."/>
        </authorList>
    </citation>
    <scope>NUCLEOTIDE SEQUENCE</scope>
    <source>
        <strain evidence="1">Duluth1</strain>
        <tissue evidence="1">Whole animal</tissue>
    </source>
</reference>
<dbReference type="EMBL" id="JAIWYP010000002">
    <property type="protein sequence ID" value="KAH3875678.1"/>
    <property type="molecule type" value="Genomic_DNA"/>
</dbReference>
<accession>A0A9D4MFM3</accession>
<name>A0A9D4MFM3_DREPO</name>